<dbReference type="Proteomes" id="UP000268350">
    <property type="component" value="Unassembled WGS sequence"/>
</dbReference>
<gene>
    <name evidence="3" type="ORF">DGUA_6G007945</name>
</gene>
<feature type="compositionally biased region" description="Acidic residues" evidence="2">
    <location>
        <begin position="195"/>
        <end position="219"/>
    </location>
</feature>
<sequence length="687" mass="77253">MAPNKNVSYGVGAKTNSASPFRRNVNNERGSTRRASPIIYPESVLTRGSTFQPQTRNRIGMQLLRELSQSLPTTPSRISPAPSGSRRLRPPISRAGQLAPSQMVLNRPMPMQSRTALGVVPVPQGIGVREVSAKESSRRVRIKNQEKEVVQRTPSLSMTNIRTARKSPMRKASTLFQQYSISPLSPVIMVDAQEDPDVKEEDAEPQDIEPADRLEDENETIASAAQPDEVEHRLSGDSAANEDKDPASVASSPQAEEVEPPAGAEEPTEETASCQQDVKIYPCFRGEYPTRNRAAPYQWFEKTGFNPGGIAPGACTCKQVESGQNPGEENILTTCEVTEEHFMSIGCECDEKPPHFMGCLSGEQGQQMPQHQVRPYCREQQQLPRCMQQQQAAMFRSYPNMYSQQQRPSCCGLTKMLAQQLHQQMQEAQAQIAQVQLQLKNACGSTQVQQLNINDNCSSEDPYWPGEDLDEGVSVGGEETDYATEQSMNISCSAMYQEEEQQKAPQDTGSCVMMPYRSCLPSSQPPPCYAAPSQQQQQQQAQIPCQQRSPCQQQQQKCFPEPFPCQQQQQSPPPPHQQPPPAPFQQQPTPPPPSCQMQQQQQLLMHILQQQQKLLMQQQEQKQQPPKQQQNPRKHPQQQHSMQGPKLFQQQHQSHHNMCPHLTHCCPSCYCQRCAKMRFMMPRRWPC</sequence>
<feature type="region of interest" description="Disordered" evidence="2">
    <location>
        <begin position="614"/>
        <end position="650"/>
    </location>
</feature>
<feature type="compositionally biased region" description="Low complexity" evidence="2">
    <location>
        <begin position="614"/>
        <end position="631"/>
    </location>
</feature>
<proteinExistence type="predicted"/>
<dbReference type="AlphaFoldDB" id="A0A3B0JP41"/>
<feature type="coiled-coil region" evidence="1">
    <location>
        <begin position="418"/>
        <end position="445"/>
    </location>
</feature>
<feature type="compositionally biased region" description="Basic and acidic residues" evidence="2">
    <location>
        <begin position="229"/>
        <end position="246"/>
    </location>
</feature>
<feature type="compositionally biased region" description="Pro residues" evidence="2">
    <location>
        <begin position="571"/>
        <end position="594"/>
    </location>
</feature>
<evidence type="ECO:0000256" key="1">
    <source>
        <dbReference type="SAM" id="Coils"/>
    </source>
</evidence>
<reference evidence="4" key="1">
    <citation type="submission" date="2018-01" db="EMBL/GenBank/DDBJ databases">
        <authorList>
            <person name="Alioto T."/>
            <person name="Alioto T."/>
        </authorList>
    </citation>
    <scope>NUCLEOTIDE SEQUENCE [LARGE SCALE GENOMIC DNA]</scope>
</reference>
<keyword evidence="4" id="KW-1185">Reference proteome</keyword>
<feature type="region of interest" description="Disordered" evidence="2">
    <location>
        <begin position="1"/>
        <end position="33"/>
    </location>
</feature>
<evidence type="ECO:0000313" key="4">
    <source>
        <dbReference type="Proteomes" id="UP000268350"/>
    </source>
</evidence>
<feature type="region of interest" description="Disordered" evidence="2">
    <location>
        <begin position="562"/>
        <end position="601"/>
    </location>
</feature>
<evidence type="ECO:0000313" key="3">
    <source>
        <dbReference type="EMBL" id="SPP77280.1"/>
    </source>
</evidence>
<protein>
    <submittedName>
        <fullName evidence="3">Uncharacterized protein</fullName>
    </submittedName>
</protein>
<keyword evidence="1" id="KW-0175">Coiled coil</keyword>
<evidence type="ECO:0000256" key="2">
    <source>
        <dbReference type="SAM" id="MobiDB-lite"/>
    </source>
</evidence>
<organism evidence="3 4">
    <name type="scientific">Drosophila guanche</name>
    <name type="common">Fruit fly</name>
    <dbReference type="NCBI Taxonomy" id="7266"/>
    <lineage>
        <taxon>Eukaryota</taxon>
        <taxon>Metazoa</taxon>
        <taxon>Ecdysozoa</taxon>
        <taxon>Arthropoda</taxon>
        <taxon>Hexapoda</taxon>
        <taxon>Insecta</taxon>
        <taxon>Pterygota</taxon>
        <taxon>Neoptera</taxon>
        <taxon>Endopterygota</taxon>
        <taxon>Diptera</taxon>
        <taxon>Brachycera</taxon>
        <taxon>Muscomorpha</taxon>
        <taxon>Ephydroidea</taxon>
        <taxon>Drosophilidae</taxon>
        <taxon>Drosophila</taxon>
        <taxon>Sophophora</taxon>
    </lineage>
</organism>
<dbReference type="OrthoDB" id="7866031at2759"/>
<dbReference type="OMA" id="FPCQQQQ"/>
<dbReference type="EMBL" id="OUUW01000002">
    <property type="protein sequence ID" value="SPP77280.1"/>
    <property type="molecule type" value="Genomic_DNA"/>
</dbReference>
<name>A0A3B0JP41_DROGU</name>
<feature type="region of interest" description="Disordered" evidence="2">
    <location>
        <begin position="195"/>
        <end position="274"/>
    </location>
</feature>
<accession>A0A3B0JP41</accession>
<feature type="region of interest" description="Disordered" evidence="2">
    <location>
        <begin position="69"/>
        <end position="96"/>
    </location>
</feature>